<comment type="caution">
    <text evidence="18">The sequence shown here is derived from an EMBL/GenBank/DDBJ whole genome shotgun (WGS) entry which is preliminary data.</text>
</comment>
<accession>A0AAV1QM76</accession>
<evidence type="ECO:0000256" key="13">
    <source>
        <dbReference type="ARBA" id="ARBA00049221"/>
    </source>
</evidence>
<protein>
    <submittedName>
        <fullName evidence="18">PREDICTED: androgen-induced gene 1 protein-like, partial</fullName>
    </submittedName>
</protein>
<dbReference type="AlphaFoldDB" id="A0AAV1QM76"/>
<comment type="catalytic activity">
    <reaction evidence="12">
        <text>9-(9Z-octadecenoyloxy)-octadecanoate + H2O = 9-hydroxy-octadecanoate + (9Z)-octadecenoate + H(+)</text>
        <dbReference type="Rhea" id="RHEA:52048"/>
        <dbReference type="ChEBI" id="CHEBI:15377"/>
        <dbReference type="ChEBI" id="CHEBI:15378"/>
        <dbReference type="ChEBI" id="CHEBI:30823"/>
        <dbReference type="ChEBI" id="CHEBI:136282"/>
        <dbReference type="ChEBI" id="CHEBI:136286"/>
    </reaction>
    <physiologicalReaction direction="left-to-right" evidence="12">
        <dbReference type="Rhea" id="RHEA:52049"/>
    </physiologicalReaction>
</comment>
<dbReference type="Pfam" id="PF04750">
    <property type="entry name" value="Far-17a_AIG1"/>
    <property type="match status" value="1"/>
</dbReference>
<comment type="catalytic activity">
    <reaction evidence="14">
        <text>13-(9Z-octadecenoyloxy)-octadecanoate + H2O = 13-hydroxy-octadecanoate + (9Z)-octadecenoate + H(+)</text>
        <dbReference type="Rhea" id="RHEA:52064"/>
        <dbReference type="ChEBI" id="CHEBI:15377"/>
        <dbReference type="ChEBI" id="CHEBI:15378"/>
        <dbReference type="ChEBI" id="CHEBI:30823"/>
        <dbReference type="ChEBI" id="CHEBI:136303"/>
        <dbReference type="ChEBI" id="CHEBI:136304"/>
    </reaction>
    <physiologicalReaction direction="left-to-right" evidence="14">
        <dbReference type="Rhea" id="RHEA:52065"/>
    </physiologicalReaction>
</comment>
<evidence type="ECO:0000256" key="9">
    <source>
        <dbReference type="ARBA" id="ARBA00047863"/>
    </source>
</evidence>
<comment type="catalytic activity">
    <reaction evidence="10">
        <text>12-octadecanoyloxy-octadecanoate + H2O = 12-hydroxyoctadecanoate + octadecanoate + H(+)</text>
        <dbReference type="Rhea" id="RHEA:52080"/>
        <dbReference type="ChEBI" id="CHEBI:15377"/>
        <dbReference type="ChEBI" id="CHEBI:15378"/>
        <dbReference type="ChEBI" id="CHEBI:25629"/>
        <dbReference type="ChEBI" id="CHEBI:84201"/>
        <dbReference type="ChEBI" id="CHEBI:136330"/>
    </reaction>
    <physiologicalReaction direction="left-to-right" evidence="10">
        <dbReference type="Rhea" id="RHEA:52081"/>
    </physiologicalReaction>
</comment>
<comment type="catalytic activity">
    <reaction evidence="11">
        <text>12-(9Z-octadecenoyloxy)-octadecanoate + H2O = 12-hydroxyoctadecanoate + (9Z)-octadecenoate + H(+)</text>
        <dbReference type="Rhea" id="RHEA:52060"/>
        <dbReference type="ChEBI" id="CHEBI:15377"/>
        <dbReference type="ChEBI" id="CHEBI:15378"/>
        <dbReference type="ChEBI" id="CHEBI:30823"/>
        <dbReference type="ChEBI" id="CHEBI:84201"/>
        <dbReference type="ChEBI" id="CHEBI:136302"/>
    </reaction>
    <physiologicalReaction direction="left-to-right" evidence="11">
        <dbReference type="Rhea" id="RHEA:52061"/>
    </physiologicalReaction>
</comment>
<evidence type="ECO:0000256" key="11">
    <source>
        <dbReference type="ARBA" id="ARBA00048701"/>
    </source>
</evidence>
<evidence type="ECO:0000256" key="4">
    <source>
        <dbReference type="ARBA" id="ARBA00022692"/>
    </source>
</evidence>
<organism evidence="18 19">
    <name type="scientific">Scomber scombrus</name>
    <name type="common">Atlantic mackerel</name>
    <name type="synonym">Scomber vernalis</name>
    <dbReference type="NCBI Taxonomy" id="13677"/>
    <lineage>
        <taxon>Eukaryota</taxon>
        <taxon>Metazoa</taxon>
        <taxon>Chordata</taxon>
        <taxon>Craniata</taxon>
        <taxon>Vertebrata</taxon>
        <taxon>Euteleostomi</taxon>
        <taxon>Actinopterygii</taxon>
        <taxon>Neopterygii</taxon>
        <taxon>Teleostei</taxon>
        <taxon>Neoteleostei</taxon>
        <taxon>Acanthomorphata</taxon>
        <taxon>Pelagiaria</taxon>
        <taxon>Scombriformes</taxon>
        <taxon>Scombridae</taxon>
        <taxon>Scomber</taxon>
    </lineage>
</organism>
<keyword evidence="19" id="KW-1185">Reference proteome</keyword>
<evidence type="ECO:0000256" key="17">
    <source>
        <dbReference type="SAM" id="Phobius"/>
    </source>
</evidence>
<evidence type="ECO:0000313" key="19">
    <source>
        <dbReference type="Proteomes" id="UP001314229"/>
    </source>
</evidence>
<evidence type="ECO:0000256" key="5">
    <source>
        <dbReference type="ARBA" id="ARBA00022989"/>
    </source>
</evidence>
<dbReference type="EMBL" id="CAWUFR010001992">
    <property type="protein sequence ID" value="CAK6984603.1"/>
    <property type="molecule type" value="Genomic_DNA"/>
</dbReference>
<evidence type="ECO:0000256" key="3">
    <source>
        <dbReference type="ARBA" id="ARBA00009300"/>
    </source>
</evidence>
<comment type="catalytic activity">
    <reaction evidence="8">
        <text>13-octadecanoyloxy-octadecanoate + H2O = 13-hydroxy-octadecanoate + octadecanoate + H(+)</text>
        <dbReference type="Rhea" id="RHEA:52084"/>
        <dbReference type="ChEBI" id="CHEBI:15377"/>
        <dbReference type="ChEBI" id="CHEBI:15378"/>
        <dbReference type="ChEBI" id="CHEBI:25629"/>
        <dbReference type="ChEBI" id="CHEBI:136304"/>
        <dbReference type="ChEBI" id="CHEBI:136335"/>
    </reaction>
    <physiologicalReaction direction="left-to-right" evidence="8">
        <dbReference type="Rhea" id="RHEA:52085"/>
    </physiologicalReaction>
</comment>
<name>A0AAV1QM76_SCOSC</name>
<evidence type="ECO:0000256" key="16">
    <source>
        <dbReference type="ARBA" id="ARBA00049428"/>
    </source>
</evidence>
<evidence type="ECO:0000256" key="8">
    <source>
        <dbReference type="ARBA" id="ARBA00047427"/>
    </source>
</evidence>
<comment type="catalytic activity">
    <reaction evidence="13">
        <text>9-octadecanoyloxy-octadecanoate + H2O = 9-hydroxy-octadecanoate + octadecanoate + H(+)</text>
        <dbReference type="Rhea" id="RHEA:52096"/>
        <dbReference type="ChEBI" id="CHEBI:15377"/>
        <dbReference type="ChEBI" id="CHEBI:15378"/>
        <dbReference type="ChEBI" id="CHEBI:25629"/>
        <dbReference type="ChEBI" id="CHEBI:136286"/>
        <dbReference type="ChEBI" id="CHEBI:136373"/>
    </reaction>
    <physiologicalReaction direction="left-to-right" evidence="13">
        <dbReference type="Rhea" id="RHEA:52097"/>
    </physiologicalReaction>
</comment>
<evidence type="ECO:0000256" key="6">
    <source>
        <dbReference type="ARBA" id="ARBA00023136"/>
    </source>
</evidence>
<comment type="catalytic activity">
    <reaction evidence="1">
        <text>9-(9Z-hexadecenoyloxy)-octadecanoate + H2O = (9Z)-hexadecenoate + 9-hydroxy-octadecanoate + H(+)</text>
        <dbReference type="Rhea" id="RHEA:52068"/>
        <dbReference type="ChEBI" id="CHEBI:15377"/>
        <dbReference type="ChEBI" id="CHEBI:15378"/>
        <dbReference type="ChEBI" id="CHEBI:32372"/>
        <dbReference type="ChEBI" id="CHEBI:136286"/>
        <dbReference type="ChEBI" id="CHEBI:136309"/>
    </reaction>
    <physiologicalReaction direction="left-to-right" evidence="1">
        <dbReference type="Rhea" id="RHEA:52069"/>
    </physiologicalReaction>
</comment>
<evidence type="ECO:0000256" key="2">
    <source>
        <dbReference type="ARBA" id="ARBA00004127"/>
    </source>
</evidence>
<sequence length="55" mass="6424">TCWVHHVTGVWVYPVLERIAPIARVVFFSVMTVVICVFYVLGEILNTYIWDQTHT</sequence>
<evidence type="ECO:0000256" key="1">
    <source>
        <dbReference type="ARBA" id="ARBA00000923"/>
    </source>
</evidence>
<keyword evidence="4 17" id="KW-0812">Transmembrane</keyword>
<dbReference type="GO" id="GO:0012505">
    <property type="term" value="C:endomembrane system"/>
    <property type="evidence" value="ECO:0007669"/>
    <property type="project" value="UniProtKB-SubCell"/>
</dbReference>
<comment type="catalytic activity">
    <reaction evidence="9">
        <text>9-hexadecanoyloxy-octadecanoate + H2O = 9-hydroxy-octadecanoate + hexadecanoate + H(+)</text>
        <dbReference type="Rhea" id="RHEA:52052"/>
        <dbReference type="ChEBI" id="CHEBI:7896"/>
        <dbReference type="ChEBI" id="CHEBI:15377"/>
        <dbReference type="ChEBI" id="CHEBI:15378"/>
        <dbReference type="ChEBI" id="CHEBI:83670"/>
        <dbReference type="ChEBI" id="CHEBI:136286"/>
    </reaction>
    <physiologicalReaction direction="left-to-right" evidence="9">
        <dbReference type="Rhea" id="RHEA:52053"/>
    </physiologicalReaction>
</comment>
<feature type="transmembrane region" description="Helical" evidence="17">
    <location>
        <begin position="22"/>
        <end position="41"/>
    </location>
</feature>
<gene>
    <name evidence="18" type="ORF">FSCOSCO3_A016369</name>
</gene>
<evidence type="ECO:0000256" key="14">
    <source>
        <dbReference type="ARBA" id="ARBA00049296"/>
    </source>
</evidence>
<dbReference type="GO" id="GO:0016020">
    <property type="term" value="C:membrane"/>
    <property type="evidence" value="ECO:0007669"/>
    <property type="project" value="InterPro"/>
</dbReference>
<keyword evidence="6 17" id="KW-0472">Membrane</keyword>
<feature type="non-terminal residue" evidence="18">
    <location>
        <position position="55"/>
    </location>
</feature>
<dbReference type="InterPro" id="IPR006838">
    <property type="entry name" value="ADTRP_AIG1"/>
</dbReference>
<evidence type="ECO:0000313" key="18">
    <source>
        <dbReference type="EMBL" id="CAK6984603.1"/>
    </source>
</evidence>
<comment type="catalytic activity">
    <reaction evidence="15">
        <text>13-(9Z-hexadecenoyloxy)-octadecanoate + H2O = 13-hydroxy-octadecanoate + (9Z)-hexadecenoate + H(+)</text>
        <dbReference type="Rhea" id="RHEA:52076"/>
        <dbReference type="ChEBI" id="CHEBI:15377"/>
        <dbReference type="ChEBI" id="CHEBI:15378"/>
        <dbReference type="ChEBI" id="CHEBI:32372"/>
        <dbReference type="ChEBI" id="CHEBI:136304"/>
        <dbReference type="ChEBI" id="CHEBI:136315"/>
    </reaction>
    <physiologicalReaction direction="left-to-right" evidence="15">
        <dbReference type="Rhea" id="RHEA:52077"/>
    </physiologicalReaction>
</comment>
<evidence type="ECO:0000256" key="12">
    <source>
        <dbReference type="ARBA" id="ARBA00048800"/>
    </source>
</evidence>
<proteinExistence type="inferred from homology"/>
<comment type="catalytic activity">
    <reaction evidence="7">
        <text>12-hexadecanoyloxy-octadecanoate + H2O = 12-hydroxyoctadecanoate + hexadecanoate + H(+)</text>
        <dbReference type="Rhea" id="RHEA:52056"/>
        <dbReference type="ChEBI" id="CHEBI:7896"/>
        <dbReference type="ChEBI" id="CHEBI:15377"/>
        <dbReference type="ChEBI" id="CHEBI:15378"/>
        <dbReference type="ChEBI" id="CHEBI:83677"/>
        <dbReference type="ChEBI" id="CHEBI:84201"/>
    </reaction>
    <physiologicalReaction direction="left-to-right" evidence="7">
        <dbReference type="Rhea" id="RHEA:52057"/>
    </physiologicalReaction>
</comment>
<evidence type="ECO:0000256" key="10">
    <source>
        <dbReference type="ARBA" id="ARBA00048680"/>
    </source>
</evidence>
<evidence type="ECO:0000256" key="15">
    <source>
        <dbReference type="ARBA" id="ARBA00049322"/>
    </source>
</evidence>
<keyword evidence="5 17" id="KW-1133">Transmembrane helix</keyword>
<comment type="subcellular location">
    <subcellularLocation>
        <location evidence="2">Endomembrane system</location>
        <topology evidence="2">Multi-pass membrane protein</topology>
    </subcellularLocation>
</comment>
<comment type="similarity">
    <text evidence="3">Belongs to the AIG1 family.</text>
</comment>
<dbReference type="Proteomes" id="UP001314229">
    <property type="component" value="Unassembled WGS sequence"/>
</dbReference>
<dbReference type="PANTHER" id="PTHR10989">
    <property type="entry name" value="ANDROGEN-INDUCED PROTEIN 1-RELATED"/>
    <property type="match status" value="1"/>
</dbReference>
<evidence type="ECO:0000256" key="7">
    <source>
        <dbReference type="ARBA" id="ARBA00047368"/>
    </source>
</evidence>
<feature type="non-terminal residue" evidence="18">
    <location>
        <position position="1"/>
    </location>
</feature>
<dbReference type="PANTHER" id="PTHR10989:SF11">
    <property type="entry name" value="ANDROGEN-INDUCED GENE 1 PROTEIN"/>
    <property type="match status" value="1"/>
</dbReference>
<comment type="catalytic activity">
    <reaction evidence="16">
        <text>12-(9Z-hexadecenoyloxy)-octadecanoate + H2O = 12-hydroxyoctadecanoate + (9Z)-hexadecenoate + H(+)</text>
        <dbReference type="Rhea" id="RHEA:52072"/>
        <dbReference type="ChEBI" id="CHEBI:15377"/>
        <dbReference type="ChEBI" id="CHEBI:15378"/>
        <dbReference type="ChEBI" id="CHEBI:32372"/>
        <dbReference type="ChEBI" id="CHEBI:84201"/>
        <dbReference type="ChEBI" id="CHEBI:136312"/>
    </reaction>
    <physiologicalReaction direction="left-to-right" evidence="16">
        <dbReference type="Rhea" id="RHEA:52073"/>
    </physiologicalReaction>
</comment>
<reference evidence="18 19" key="1">
    <citation type="submission" date="2024-01" db="EMBL/GenBank/DDBJ databases">
        <authorList>
            <person name="Alioto T."/>
            <person name="Alioto T."/>
            <person name="Gomez Garrido J."/>
        </authorList>
    </citation>
    <scope>NUCLEOTIDE SEQUENCE [LARGE SCALE GENOMIC DNA]</scope>
</reference>